<organism evidence="2 3">
    <name type="scientific">Phanerochaete sordida</name>
    <dbReference type="NCBI Taxonomy" id="48140"/>
    <lineage>
        <taxon>Eukaryota</taxon>
        <taxon>Fungi</taxon>
        <taxon>Dikarya</taxon>
        <taxon>Basidiomycota</taxon>
        <taxon>Agaricomycotina</taxon>
        <taxon>Agaricomycetes</taxon>
        <taxon>Polyporales</taxon>
        <taxon>Phanerochaetaceae</taxon>
        <taxon>Phanerochaete</taxon>
    </lineage>
</organism>
<reference evidence="2 3" key="1">
    <citation type="submission" date="2021-08" db="EMBL/GenBank/DDBJ databases">
        <title>Draft Genome Sequence of Phanerochaete sordida strain YK-624.</title>
        <authorList>
            <person name="Mori T."/>
            <person name="Dohra H."/>
            <person name="Suzuki T."/>
            <person name="Kawagishi H."/>
            <person name="Hirai H."/>
        </authorList>
    </citation>
    <scope>NUCLEOTIDE SEQUENCE [LARGE SCALE GENOMIC DNA]</scope>
    <source>
        <strain evidence="2 3">YK-624</strain>
    </source>
</reference>
<dbReference type="CDD" id="cd14364">
    <property type="entry name" value="CUE_ASCC2"/>
    <property type="match status" value="1"/>
</dbReference>
<feature type="compositionally biased region" description="Acidic residues" evidence="1">
    <location>
        <begin position="553"/>
        <end position="566"/>
    </location>
</feature>
<feature type="compositionally biased region" description="Acidic residues" evidence="1">
    <location>
        <begin position="533"/>
        <end position="542"/>
    </location>
</feature>
<dbReference type="PANTHER" id="PTHR21494:SF0">
    <property type="entry name" value="ACTIVATING SIGNAL COINTEGRATOR 1 COMPLEX SUBUNIT 2"/>
    <property type="match status" value="1"/>
</dbReference>
<feature type="compositionally biased region" description="Basic and acidic residues" evidence="1">
    <location>
        <begin position="696"/>
        <end position="707"/>
    </location>
</feature>
<feature type="compositionally biased region" description="Basic residues" evidence="1">
    <location>
        <begin position="708"/>
        <end position="724"/>
    </location>
</feature>
<protein>
    <submittedName>
        <fullName evidence="2">CUE domain-containing protein</fullName>
    </submittedName>
</protein>
<dbReference type="OrthoDB" id="5577209at2759"/>
<dbReference type="GO" id="GO:0043130">
    <property type="term" value="F:ubiquitin binding"/>
    <property type="evidence" value="ECO:0007669"/>
    <property type="project" value="TreeGrafter"/>
</dbReference>
<dbReference type="EMBL" id="BPQB01000072">
    <property type="protein sequence ID" value="GJE97479.1"/>
    <property type="molecule type" value="Genomic_DNA"/>
</dbReference>
<gene>
    <name evidence="2" type="ORF">PsYK624_137000</name>
</gene>
<feature type="compositionally biased region" description="Acidic residues" evidence="1">
    <location>
        <begin position="510"/>
        <end position="520"/>
    </location>
</feature>
<feature type="region of interest" description="Disordered" evidence="1">
    <location>
        <begin position="508"/>
        <end position="576"/>
    </location>
</feature>
<dbReference type="Proteomes" id="UP000703269">
    <property type="component" value="Unassembled WGS sequence"/>
</dbReference>
<dbReference type="AlphaFoldDB" id="A0A9P3LK93"/>
<evidence type="ECO:0000256" key="1">
    <source>
        <dbReference type="SAM" id="MobiDB-lite"/>
    </source>
</evidence>
<accession>A0A9P3LK93</accession>
<comment type="caution">
    <text evidence="2">The sequence shown here is derived from an EMBL/GenBank/DDBJ whole genome shotgun (WGS) entry which is preliminary data.</text>
</comment>
<keyword evidence="3" id="KW-1185">Reference proteome</keyword>
<name>A0A9P3LK93_9APHY</name>
<dbReference type="PANTHER" id="PTHR21494">
    <property type="entry name" value="ACTIVATING SIGNAL COINTEGRATOR 1 COMPLEX SUBUNIT 2 ASC-1 COMPLEX SUBUNIT P100"/>
    <property type="match status" value="1"/>
</dbReference>
<proteinExistence type="predicted"/>
<feature type="compositionally biased region" description="Gly residues" evidence="1">
    <location>
        <begin position="667"/>
        <end position="695"/>
    </location>
</feature>
<dbReference type="InterPro" id="IPR052586">
    <property type="entry name" value="ASCC2"/>
</dbReference>
<sequence>MAVLALPLYPSAKTRSSLSPSQLATLNSKISGTLHQTLTLPPEKRDTRSIIAFVSAYAKDRAQSALESLIWDPDHASKSSMAGMSQAEKGIHQRVLLLAEKFATNLDIQTVVDICVVYARGNTKRIRELLTSIARDSPAFLRQLESDAIPAFTALLASSSQGLYGLRKIAHVLCSFLKPAPAEITRPFARSKHLMAALADAYDSGLATLARSYGGLSPARLHSASTPLDDWERVFLESKAALVDAAHALLATLLSDVAAARGPGAALAAAAASAFEVLDALVAVPPSRAPAEAPVPFLNRTLLEDCTAAYDLRAVLRDATRAASDPRGETLAHALDALDGTDGPGALRLIVRSSGAMPGIDARGAGAKGKAREAREAQVAAQVEEEDTALEAAVAQVLDILPEQDPAYVRYVLRHPDFPFRGDAERLLGALLEGTAPHVAPAQYAVAPVQTQVSAPERFEYTRERRNVFDEERLDVSRLRVGKKREDAGLQDRAFLEQMKADILRRAEEMDAEDEEEDDAAPSAKGKGVDVAVPEDLDELDELGGVKVRDGEPSEDEGSETDEGEEVAGTPAKPETILELAYIRDPTLFDRDAQTRRSKAREELKKQTGWGDEQIEGWRIMLERNPHKDKILQKHEFAGNQRGALAPSPAPGSSGGRGRGGARGRGGRGGGGGRGRGVGGGGASGSGGGGGGGGGDARDRAWKDKNKASRANHNRKRGHDKKMARAGGPS</sequence>
<dbReference type="InterPro" id="IPR041800">
    <property type="entry name" value="ASCC2_CUE"/>
</dbReference>
<feature type="region of interest" description="Disordered" evidence="1">
    <location>
        <begin position="589"/>
        <end position="730"/>
    </location>
</feature>
<feature type="compositionally biased region" description="Basic and acidic residues" evidence="1">
    <location>
        <begin position="621"/>
        <end position="637"/>
    </location>
</feature>
<evidence type="ECO:0000313" key="2">
    <source>
        <dbReference type="EMBL" id="GJE97479.1"/>
    </source>
</evidence>
<feature type="compositionally biased region" description="Basic and acidic residues" evidence="1">
    <location>
        <begin position="589"/>
        <end position="606"/>
    </location>
</feature>
<evidence type="ECO:0000313" key="3">
    <source>
        <dbReference type="Proteomes" id="UP000703269"/>
    </source>
</evidence>